<evidence type="ECO:0000313" key="1">
    <source>
        <dbReference type="EMBL" id="CAB4158579.1"/>
    </source>
</evidence>
<dbReference type="EMBL" id="LR796672">
    <property type="protein sequence ID" value="CAB4158579.1"/>
    <property type="molecule type" value="Genomic_DNA"/>
</dbReference>
<gene>
    <name evidence="1" type="ORF">UFOVP710_11</name>
</gene>
<sequence>MAEGFPATTGDIFTAADYNGLVAFTVGAANTVDYTATISDAYQVLKLMNKATAISFNIPTNASVAFPIGTVITVLNIGAGVCTIKAVTSGTTTVLSAGAVAAQPTLAQYKSAACIKTGTDTWYVVGAIA</sequence>
<name>A0A6J5NH39_9CAUD</name>
<protein>
    <submittedName>
        <fullName evidence="1">Uncharacterized protein</fullName>
    </submittedName>
</protein>
<organism evidence="1">
    <name type="scientific">uncultured Caudovirales phage</name>
    <dbReference type="NCBI Taxonomy" id="2100421"/>
    <lineage>
        <taxon>Viruses</taxon>
        <taxon>Duplodnaviria</taxon>
        <taxon>Heunggongvirae</taxon>
        <taxon>Uroviricota</taxon>
        <taxon>Caudoviricetes</taxon>
        <taxon>Peduoviridae</taxon>
        <taxon>Maltschvirus</taxon>
        <taxon>Maltschvirus maltsch</taxon>
    </lineage>
</organism>
<proteinExistence type="predicted"/>
<reference evidence="1" key="1">
    <citation type="submission" date="2020-04" db="EMBL/GenBank/DDBJ databases">
        <authorList>
            <person name="Chiriac C."/>
            <person name="Salcher M."/>
            <person name="Ghai R."/>
            <person name="Kavagutti S V."/>
        </authorList>
    </citation>
    <scope>NUCLEOTIDE SEQUENCE</scope>
</reference>
<accession>A0A6J5NH39</accession>